<sequence length="329" mass="35315">MKIIEVIADESYIDSIKNIADKNDASDFWIVSSEGKERKVVRILVKPEQRQIILDALQGILSTSLSARVVVIPIEATLPREEEPEKKTKIISAAETTREELYNSIGKNAHLNRTYLLLIFLSTVVVAIGLLKDNVAVVIGAMVIAPLLGPNLALALGTALGDTDLMWKAFKTGLAGMSLALVLSILIGVFWPLNVESQELLARTYVGLDSAVLAMASGAAAVISLTSGIPSILVGVMVAVALLPPAATLGLMLGAGQTDLAYGAAFLLAVNIVAINLSAKLAFLVQGIKPRTWLEKEKAKQSMLSYIIIWVLTLAALLFVIYFHPDFIK</sequence>
<feature type="transmembrane region" description="Helical" evidence="1">
    <location>
        <begin position="304"/>
        <end position="323"/>
    </location>
</feature>
<keyword evidence="1" id="KW-1133">Transmembrane helix</keyword>
<feature type="transmembrane region" description="Helical" evidence="1">
    <location>
        <begin position="205"/>
        <end position="225"/>
    </location>
</feature>
<proteinExistence type="predicted"/>
<gene>
    <name evidence="2" type="ORF">METZ01_LOCUS249288</name>
</gene>
<reference evidence="2" key="1">
    <citation type="submission" date="2018-05" db="EMBL/GenBank/DDBJ databases">
        <authorList>
            <person name="Lanie J.A."/>
            <person name="Ng W.-L."/>
            <person name="Kazmierczak K.M."/>
            <person name="Andrzejewski T.M."/>
            <person name="Davidsen T.M."/>
            <person name="Wayne K.J."/>
            <person name="Tettelin H."/>
            <person name="Glass J.I."/>
            <person name="Rusch D."/>
            <person name="Podicherti R."/>
            <person name="Tsui H.-C.T."/>
            <person name="Winkler M.E."/>
        </authorList>
    </citation>
    <scope>NUCLEOTIDE SEQUENCE</scope>
</reference>
<evidence type="ECO:0008006" key="3">
    <source>
        <dbReference type="Google" id="ProtNLM"/>
    </source>
</evidence>
<name>A0A382I9M8_9ZZZZ</name>
<evidence type="ECO:0000256" key="1">
    <source>
        <dbReference type="SAM" id="Phobius"/>
    </source>
</evidence>
<feature type="transmembrane region" description="Helical" evidence="1">
    <location>
        <begin position="114"/>
        <end position="131"/>
    </location>
</feature>
<dbReference type="PANTHER" id="PTHR20992">
    <property type="entry name" value="AT15442P-RELATED"/>
    <property type="match status" value="1"/>
</dbReference>
<evidence type="ECO:0000313" key="2">
    <source>
        <dbReference type="EMBL" id="SVB96434.1"/>
    </source>
</evidence>
<keyword evidence="1" id="KW-0472">Membrane</keyword>
<accession>A0A382I9M8</accession>
<keyword evidence="1" id="KW-0812">Transmembrane</keyword>
<dbReference type="InterPro" id="IPR005240">
    <property type="entry name" value="DUF389"/>
</dbReference>
<dbReference type="EMBL" id="UINC01066091">
    <property type="protein sequence ID" value="SVB96434.1"/>
    <property type="molecule type" value="Genomic_DNA"/>
</dbReference>
<organism evidence="2">
    <name type="scientific">marine metagenome</name>
    <dbReference type="NCBI Taxonomy" id="408172"/>
    <lineage>
        <taxon>unclassified sequences</taxon>
        <taxon>metagenomes</taxon>
        <taxon>ecological metagenomes</taxon>
    </lineage>
</organism>
<dbReference type="Pfam" id="PF04087">
    <property type="entry name" value="DUF389"/>
    <property type="match status" value="1"/>
</dbReference>
<dbReference type="NCBIfam" id="TIGR00341">
    <property type="entry name" value="TIGR00341 family protein"/>
    <property type="match status" value="1"/>
</dbReference>
<feature type="transmembrane region" description="Helical" evidence="1">
    <location>
        <begin position="172"/>
        <end position="193"/>
    </location>
</feature>
<feature type="transmembrane region" description="Helical" evidence="1">
    <location>
        <begin position="260"/>
        <end position="283"/>
    </location>
</feature>
<dbReference type="PANTHER" id="PTHR20992:SF9">
    <property type="entry name" value="AT15442P-RELATED"/>
    <property type="match status" value="1"/>
</dbReference>
<feature type="transmembrane region" description="Helical" evidence="1">
    <location>
        <begin position="232"/>
        <end position="254"/>
    </location>
</feature>
<protein>
    <recommendedName>
        <fullName evidence="3">TIGR00341 family protein</fullName>
    </recommendedName>
</protein>
<feature type="transmembrane region" description="Helical" evidence="1">
    <location>
        <begin position="137"/>
        <end position="160"/>
    </location>
</feature>
<dbReference type="AlphaFoldDB" id="A0A382I9M8"/>